<evidence type="ECO:0000256" key="9">
    <source>
        <dbReference type="ARBA" id="ARBA00022737"/>
    </source>
</evidence>
<dbReference type="PROSITE" id="PS50113">
    <property type="entry name" value="PAC"/>
    <property type="match status" value="1"/>
</dbReference>
<dbReference type="PROSITE" id="PS50112">
    <property type="entry name" value="PAS"/>
    <property type="match status" value="2"/>
</dbReference>
<dbReference type="InterPro" id="IPR000014">
    <property type="entry name" value="PAS"/>
</dbReference>
<dbReference type="Pfam" id="PF08447">
    <property type="entry name" value="PAS_3"/>
    <property type="match status" value="1"/>
</dbReference>
<evidence type="ECO:0000256" key="2">
    <source>
        <dbReference type="ARBA" id="ARBA00004429"/>
    </source>
</evidence>
<comment type="catalytic activity">
    <reaction evidence="1">
        <text>ATP + protein L-histidine = ADP + protein N-phospho-L-histidine.</text>
        <dbReference type="EC" id="2.7.13.3"/>
    </reaction>
</comment>
<dbReference type="InterPro" id="IPR013655">
    <property type="entry name" value="PAS_fold_3"/>
</dbReference>
<dbReference type="InterPro" id="IPR035965">
    <property type="entry name" value="PAS-like_dom_sf"/>
</dbReference>
<dbReference type="GO" id="GO:0006355">
    <property type="term" value="P:regulation of DNA-templated transcription"/>
    <property type="evidence" value="ECO:0007669"/>
    <property type="project" value="InterPro"/>
</dbReference>
<keyword evidence="8 14" id="KW-0812">Transmembrane</keyword>
<dbReference type="SUPFAM" id="SSF55785">
    <property type="entry name" value="PYP-like sensor domain (PAS domain)"/>
    <property type="match status" value="2"/>
</dbReference>
<sequence>MIAVLVANLQSPRVALALLIALISAMLVFALLLADVFRQIHRTERQARTVFEDREQEFHQMADNIQEIFWVIEAETKKATFVNPAYETITGRSCQSLLENPSSYQEVIHADDRAHVLAKLDEAARAGSFDERFRIVKPDGEIRWVWMRGFPRRDTNGKITRLGGTALDITALKKAEDQVAANLAKANSAWAEAEALRKATLALTEDLHMDCVLDALLRSLAELVPYTCARVLVPEGGPHWLALGEKSFPELTKKSPRTPLTFVADESPFFQRIWSERKRTLIPDTRQQEGWQTFKGHKQFRSWLSVPLVASEEFLGFLSLGHVEPNHFTEDHLRRAELLAIPAAVAIQNARLYSTAEIYGSELEKRLADLQKAEQALDQSEAGRRVSEEKFQKIFHSSPIAFSITTLEEGRFLEVNAAFEDRYGYSRQEILGHTVSELRIWDDPADRRLLMTQLRRGGPIRNVITRLRTKSGEIKLTAYSADRILFEGQTCILAVSEDVVTHDPRRSN</sequence>
<evidence type="ECO:0000256" key="4">
    <source>
        <dbReference type="ARBA" id="ARBA00022475"/>
    </source>
</evidence>
<proteinExistence type="predicted"/>
<dbReference type="InterPro" id="IPR052162">
    <property type="entry name" value="Sensor_kinase/Photoreceptor"/>
</dbReference>
<keyword evidence="11" id="KW-0418">Kinase</keyword>
<dbReference type="EC" id="2.7.13.3" evidence="3"/>
<dbReference type="SUPFAM" id="SSF55781">
    <property type="entry name" value="GAF domain-like"/>
    <property type="match status" value="1"/>
</dbReference>
<dbReference type="InterPro" id="IPR029016">
    <property type="entry name" value="GAF-like_dom_sf"/>
</dbReference>
<feature type="domain" description="PAC" evidence="16">
    <location>
        <begin position="129"/>
        <end position="181"/>
    </location>
</feature>
<dbReference type="FunFam" id="2.10.70.100:FF:000001">
    <property type="entry name" value="Sensory transduction histidine kinase"/>
    <property type="match status" value="1"/>
</dbReference>
<comment type="subcellular location">
    <subcellularLocation>
        <location evidence="2">Cell inner membrane</location>
        <topology evidence="2">Multi-pass membrane protein</topology>
    </subcellularLocation>
</comment>
<dbReference type="SMART" id="SM00065">
    <property type="entry name" value="GAF"/>
    <property type="match status" value="1"/>
</dbReference>
<evidence type="ECO:0000256" key="1">
    <source>
        <dbReference type="ARBA" id="ARBA00000085"/>
    </source>
</evidence>
<evidence type="ECO:0000259" key="15">
    <source>
        <dbReference type="PROSITE" id="PS50112"/>
    </source>
</evidence>
<dbReference type="InterPro" id="IPR001610">
    <property type="entry name" value="PAC"/>
</dbReference>
<evidence type="ECO:0000256" key="3">
    <source>
        <dbReference type="ARBA" id="ARBA00012438"/>
    </source>
</evidence>
<protein>
    <recommendedName>
        <fullName evidence="3">histidine kinase</fullName>
        <ecNumber evidence="3">2.7.13.3</ecNumber>
    </recommendedName>
</protein>
<feature type="domain" description="PAS" evidence="15">
    <location>
        <begin position="54"/>
        <end position="127"/>
    </location>
</feature>
<evidence type="ECO:0000256" key="12">
    <source>
        <dbReference type="ARBA" id="ARBA00022989"/>
    </source>
</evidence>
<keyword evidence="12 14" id="KW-1133">Transmembrane helix</keyword>
<evidence type="ECO:0000256" key="14">
    <source>
        <dbReference type="SAM" id="Phobius"/>
    </source>
</evidence>
<dbReference type="Gene3D" id="3.30.450.40">
    <property type="match status" value="1"/>
</dbReference>
<dbReference type="SMART" id="SM00086">
    <property type="entry name" value="PAC"/>
    <property type="match status" value="2"/>
</dbReference>
<keyword evidence="10" id="KW-0547">Nucleotide-binding</keyword>
<evidence type="ECO:0000256" key="10">
    <source>
        <dbReference type="ARBA" id="ARBA00022741"/>
    </source>
</evidence>
<dbReference type="GO" id="GO:0005886">
    <property type="term" value="C:plasma membrane"/>
    <property type="evidence" value="ECO:0007669"/>
    <property type="project" value="UniProtKB-SubCell"/>
</dbReference>
<dbReference type="InterPro" id="IPR003018">
    <property type="entry name" value="GAF"/>
</dbReference>
<keyword evidence="13 14" id="KW-0472">Membrane</keyword>
<dbReference type="NCBIfam" id="TIGR00229">
    <property type="entry name" value="sensory_box"/>
    <property type="match status" value="2"/>
</dbReference>
<dbReference type="CDD" id="cd00130">
    <property type="entry name" value="PAS"/>
    <property type="match status" value="2"/>
</dbReference>
<name>A0A2U3KAQ8_9BACT</name>
<evidence type="ECO:0000259" key="16">
    <source>
        <dbReference type="PROSITE" id="PS50113"/>
    </source>
</evidence>
<evidence type="ECO:0000313" key="18">
    <source>
        <dbReference type="Proteomes" id="UP000238701"/>
    </source>
</evidence>
<keyword evidence="5" id="KW-0997">Cell inner membrane</keyword>
<keyword evidence="6" id="KW-0597">Phosphoprotein</keyword>
<accession>A0A2U3KAQ8</accession>
<dbReference type="Proteomes" id="UP000238701">
    <property type="component" value="Unassembled WGS sequence"/>
</dbReference>
<evidence type="ECO:0000256" key="5">
    <source>
        <dbReference type="ARBA" id="ARBA00022519"/>
    </source>
</evidence>
<dbReference type="EMBL" id="OMOD01000068">
    <property type="protein sequence ID" value="SPF36637.1"/>
    <property type="molecule type" value="Genomic_DNA"/>
</dbReference>
<keyword evidence="7" id="KW-0808">Transferase</keyword>
<organism evidence="17 18">
    <name type="scientific">Candidatus Sulfotelmatobacter kueseliae</name>
    <dbReference type="NCBI Taxonomy" id="2042962"/>
    <lineage>
        <taxon>Bacteria</taxon>
        <taxon>Pseudomonadati</taxon>
        <taxon>Acidobacteriota</taxon>
        <taxon>Terriglobia</taxon>
        <taxon>Terriglobales</taxon>
        <taxon>Candidatus Korobacteraceae</taxon>
        <taxon>Candidatus Sulfotelmatobacter</taxon>
    </lineage>
</organism>
<dbReference type="Gene3D" id="3.30.450.20">
    <property type="entry name" value="PAS domain"/>
    <property type="match status" value="2"/>
</dbReference>
<evidence type="ECO:0000256" key="6">
    <source>
        <dbReference type="ARBA" id="ARBA00022553"/>
    </source>
</evidence>
<keyword evidence="9" id="KW-0677">Repeat</keyword>
<dbReference type="SMART" id="SM00091">
    <property type="entry name" value="PAS"/>
    <property type="match status" value="2"/>
</dbReference>
<dbReference type="PANTHER" id="PTHR43304">
    <property type="entry name" value="PHYTOCHROME-LIKE PROTEIN CPH1"/>
    <property type="match status" value="1"/>
</dbReference>
<dbReference type="InterPro" id="IPR013767">
    <property type="entry name" value="PAS_fold"/>
</dbReference>
<evidence type="ECO:0000256" key="7">
    <source>
        <dbReference type="ARBA" id="ARBA00022679"/>
    </source>
</evidence>
<dbReference type="PANTHER" id="PTHR43304:SF1">
    <property type="entry name" value="PAC DOMAIN-CONTAINING PROTEIN"/>
    <property type="match status" value="1"/>
</dbReference>
<evidence type="ECO:0000313" key="17">
    <source>
        <dbReference type="EMBL" id="SPF36637.1"/>
    </source>
</evidence>
<gene>
    <name evidence="17" type="ORF">SBA1_160007</name>
</gene>
<evidence type="ECO:0000256" key="8">
    <source>
        <dbReference type="ARBA" id="ARBA00022692"/>
    </source>
</evidence>
<evidence type="ECO:0000256" key="11">
    <source>
        <dbReference type="ARBA" id="ARBA00022777"/>
    </source>
</evidence>
<dbReference type="GO" id="GO:0004673">
    <property type="term" value="F:protein histidine kinase activity"/>
    <property type="evidence" value="ECO:0007669"/>
    <property type="project" value="UniProtKB-EC"/>
</dbReference>
<dbReference type="InterPro" id="IPR000700">
    <property type="entry name" value="PAS-assoc_C"/>
</dbReference>
<dbReference type="AlphaFoldDB" id="A0A2U3KAQ8"/>
<dbReference type="GO" id="GO:0000166">
    <property type="term" value="F:nucleotide binding"/>
    <property type="evidence" value="ECO:0007669"/>
    <property type="project" value="UniProtKB-KW"/>
</dbReference>
<dbReference type="Pfam" id="PF13185">
    <property type="entry name" value="GAF_2"/>
    <property type="match status" value="1"/>
</dbReference>
<evidence type="ECO:0000256" key="13">
    <source>
        <dbReference type="ARBA" id="ARBA00023136"/>
    </source>
</evidence>
<feature type="domain" description="PAS" evidence="15">
    <location>
        <begin position="387"/>
        <end position="456"/>
    </location>
</feature>
<keyword evidence="4" id="KW-1003">Cell membrane</keyword>
<reference evidence="18" key="1">
    <citation type="submission" date="2018-02" db="EMBL/GenBank/DDBJ databases">
        <authorList>
            <person name="Hausmann B."/>
        </authorList>
    </citation>
    <scope>NUCLEOTIDE SEQUENCE [LARGE SCALE GENOMIC DNA]</scope>
    <source>
        <strain evidence="18">Peat soil MAG SbA1</strain>
    </source>
</reference>
<dbReference type="Pfam" id="PF00989">
    <property type="entry name" value="PAS"/>
    <property type="match status" value="1"/>
</dbReference>
<feature type="transmembrane region" description="Helical" evidence="14">
    <location>
        <begin position="14"/>
        <end position="37"/>
    </location>
</feature>